<comment type="subcellular location">
    <subcellularLocation>
        <location evidence="1">Membrane</location>
        <topology evidence="1">Multi-pass membrane protein</topology>
    </subcellularLocation>
</comment>
<keyword evidence="4 7" id="KW-1133">Transmembrane helix</keyword>
<evidence type="ECO:0000256" key="1">
    <source>
        <dbReference type="ARBA" id="ARBA00004141"/>
    </source>
</evidence>
<reference evidence="8" key="1">
    <citation type="submission" date="2014-11" db="EMBL/GenBank/DDBJ databases">
        <authorList>
            <person name="Genoscope - CEA"/>
        </authorList>
    </citation>
    <scope>NUCLEOTIDE SEQUENCE</scope>
    <source>
        <strain evidence="8">IPO1609</strain>
    </source>
</reference>
<dbReference type="PANTHER" id="PTHR12778:SF10">
    <property type="entry name" value="MAJOR FACILITATOR SUPERFAMILY DOMAIN-CONTAINING PROTEIN 3"/>
    <property type="match status" value="1"/>
</dbReference>
<feature type="transmembrane region" description="Helical" evidence="7">
    <location>
        <begin position="246"/>
        <end position="266"/>
    </location>
</feature>
<dbReference type="Pfam" id="PF07690">
    <property type="entry name" value="MFS_1"/>
    <property type="match status" value="1"/>
</dbReference>
<keyword evidence="2" id="KW-0813">Transport</keyword>
<dbReference type="RefSeq" id="WP_003266295.1">
    <property type="nucleotide sequence ID" value="NZ_LN651281.1"/>
</dbReference>
<gene>
    <name evidence="8" type="ORF">RSIPO_04057</name>
</gene>
<feature type="transmembrane region" description="Helical" evidence="7">
    <location>
        <begin position="275"/>
        <end position="294"/>
    </location>
</feature>
<name>A0A7U7PQU7_RALSL</name>
<evidence type="ECO:0000256" key="6">
    <source>
        <dbReference type="SAM" id="MobiDB-lite"/>
    </source>
</evidence>
<keyword evidence="5 7" id="KW-0472">Membrane</keyword>
<protein>
    <submittedName>
        <fullName evidence="8">Probable transport transmembrane protein</fullName>
    </submittedName>
</protein>
<evidence type="ECO:0000256" key="4">
    <source>
        <dbReference type="ARBA" id="ARBA00022989"/>
    </source>
</evidence>
<dbReference type="GO" id="GO:0022857">
    <property type="term" value="F:transmembrane transporter activity"/>
    <property type="evidence" value="ECO:0007669"/>
    <property type="project" value="InterPro"/>
</dbReference>
<accession>A0A7U7PQU7</accession>
<proteinExistence type="predicted"/>
<reference evidence="8" key="2">
    <citation type="submission" date="2022-04" db="EMBL/GenBank/DDBJ databases">
        <title>Genomic draft of R. solanacearum strain IPO1609, a phylotype IIB1/biovar 2/race 3 strain isolated from potato in Europe.</title>
        <authorList>
            <person name="Boucher C."/>
            <person name="Carrere S."/>
            <person name="Dossat C."/>
            <person name="Elbaz M."/>
            <person name="Genin S."/>
            <person name="Gouzy J."/>
            <person name="Prior P."/>
            <person name="Segurens B."/>
            <person name="Wincker P."/>
        </authorList>
    </citation>
    <scope>NUCLEOTIDE SEQUENCE</scope>
    <source>
        <strain evidence="8">IPO1609</strain>
    </source>
</reference>
<feature type="transmembrane region" description="Helical" evidence="7">
    <location>
        <begin position="71"/>
        <end position="92"/>
    </location>
</feature>
<feature type="transmembrane region" description="Helical" evidence="7">
    <location>
        <begin position="300"/>
        <end position="324"/>
    </location>
</feature>
<feature type="transmembrane region" description="Helical" evidence="7">
    <location>
        <begin position="98"/>
        <end position="125"/>
    </location>
</feature>
<dbReference type="PANTHER" id="PTHR12778">
    <property type="entry name" value="SOLUTE CARRIER FAMILY 33 ACETYL-COA TRANSPORTER -RELATED"/>
    <property type="match status" value="1"/>
</dbReference>
<feature type="transmembrane region" description="Helical" evidence="7">
    <location>
        <begin position="7"/>
        <end position="29"/>
    </location>
</feature>
<feature type="region of interest" description="Disordered" evidence="6">
    <location>
        <begin position="392"/>
        <end position="414"/>
    </location>
</feature>
<evidence type="ECO:0000313" key="8">
    <source>
        <dbReference type="EMBL" id="CEJ17361.1"/>
    </source>
</evidence>
<evidence type="ECO:0000313" key="9">
    <source>
        <dbReference type="Proteomes" id="UP000053470"/>
    </source>
</evidence>
<organism evidence="8 9">
    <name type="scientific">Ralstonia solanacearum IPO1609</name>
    <dbReference type="NCBI Taxonomy" id="564066"/>
    <lineage>
        <taxon>Bacteria</taxon>
        <taxon>Pseudomonadati</taxon>
        <taxon>Pseudomonadota</taxon>
        <taxon>Betaproteobacteria</taxon>
        <taxon>Burkholderiales</taxon>
        <taxon>Burkholderiaceae</taxon>
        <taxon>Ralstonia</taxon>
        <taxon>Ralstonia solanacearum species complex</taxon>
    </lineage>
</organism>
<feature type="transmembrane region" description="Helical" evidence="7">
    <location>
        <begin position="137"/>
        <end position="157"/>
    </location>
</feature>
<dbReference type="Gene3D" id="1.20.1250.20">
    <property type="entry name" value="MFS general substrate transporter like domains"/>
    <property type="match status" value="1"/>
</dbReference>
<evidence type="ECO:0000256" key="5">
    <source>
        <dbReference type="ARBA" id="ARBA00023136"/>
    </source>
</evidence>
<evidence type="ECO:0000256" key="2">
    <source>
        <dbReference type="ARBA" id="ARBA00022448"/>
    </source>
</evidence>
<dbReference type="SUPFAM" id="SSF103473">
    <property type="entry name" value="MFS general substrate transporter"/>
    <property type="match status" value="1"/>
</dbReference>
<feature type="transmembrane region" description="Helical" evidence="7">
    <location>
        <begin position="163"/>
        <end position="184"/>
    </location>
</feature>
<sequence>MKRYLPYWSYYAHQGMVSALTMQGVVGYFRHAGADLAQLSWLSLAMLPWVGKFLWAPWCERHALPLRGNRYQGSLVLLQLGMAAAIAGIGFLSPTHAAGAIVAALTLLSLLSSSHGIYANGIAICTTDARSRPLANVAQVGGSYLGIPLGSFVFLTIAERAGWRFGFAGIAALSLLLLIPPLLVRQPMQAALAGSARPRLDWRNLRGIAPALALTVLYLIAMRGLMALQTVLLVDAGLSLSALGEAVTVYSTLASGIGIAIGGWAARRFGAWRGLVPVMLSFPLIAGVLATGYPRFGAQAWTLAFGVVNVAAAVGFVTLYNVLMGLTRPHQPASDYALFQSTDMAVGMLTSMAVLRLSHDTGYRPVLALIAVLGVASLWPAIRLYRRLAGSPAASPTHVPSPAAPEPSLETVHG</sequence>
<dbReference type="EMBL" id="LN651281">
    <property type="protein sequence ID" value="CEJ17361.1"/>
    <property type="molecule type" value="Genomic_DNA"/>
</dbReference>
<keyword evidence="9" id="KW-1185">Reference proteome</keyword>
<keyword evidence="3 7" id="KW-0812">Transmembrane</keyword>
<feature type="transmembrane region" description="Helical" evidence="7">
    <location>
        <begin position="41"/>
        <end position="59"/>
    </location>
</feature>
<dbReference type="GO" id="GO:0016020">
    <property type="term" value="C:membrane"/>
    <property type="evidence" value="ECO:0007669"/>
    <property type="project" value="UniProtKB-SubCell"/>
</dbReference>
<evidence type="ECO:0000256" key="7">
    <source>
        <dbReference type="SAM" id="Phobius"/>
    </source>
</evidence>
<dbReference type="InterPro" id="IPR011701">
    <property type="entry name" value="MFS"/>
</dbReference>
<dbReference type="AlphaFoldDB" id="A0A7U7PQU7"/>
<feature type="transmembrane region" description="Helical" evidence="7">
    <location>
        <begin position="336"/>
        <end position="357"/>
    </location>
</feature>
<feature type="transmembrane region" description="Helical" evidence="7">
    <location>
        <begin position="363"/>
        <end position="382"/>
    </location>
</feature>
<feature type="transmembrane region" description="Helical" evidence="7">
    <location>
        <begin position="205"/>
        <end position="226"/>
    </location>
</feature>
<evidence type="ECO:0000256" key="3">
    <source>
        <dbReference type="ARBA" id="ARBA00022692"/>
    </source>
</evidence>
<dbReference type="InterPro" id="IPR036259">
    <property type="entry name" value="MFS_trans_sf"/>
</dbReference>
<dbReference type="InterPro" id="IPR004752">
    <property type="entry name" value="AmpG_permease/AT-1"/>
</dbReference>
<dbReference type="Proteomes" id="UP000053470">
    <property type="component" value="Unassembled WGS sequence"/>
</dbReference>